<evidence type="ECO:0000313" key="3">
    <source>
        <dbReference type="Proteomes" id="UP000306791"/>
    </source>
</evidence>
<reference evidence="2 3" key="1">
    <citation type="submission" date="2019-05" db="EMBL/GenBank/DDBJ databases">
        <title>Microbulbifer harenosus sp. nov., an alginate-degrading bacterium isolated from coastal sand.</title>
        <authorList>
            <person name="Huang H."/>
            <person name="Mo K."/>
            <person name="Bao S."/>
        </authorList>
    </citation>
    <scope>NUCLEOTIDE SEQUENCE [LARGE SCALE GENOMIC DNA]</scope>
    <source>
        <strain evidence="2 3">HB161719</strain>
    </source>
</reference>
<keyword evidence="1" id="KW-0732">Signal</keyword>
<keyword evidence="3" id="KW-1185">Reference proteome</keyword>
<name>A0ABY2UE73_9GAMM</name>
<feature type="signal peptide" evidence="1">
    <location>
        <begin position="1"/>
        <end position="26"/>
    </location>
</feature>
<feature type="chain" id="PRO_5045149336" evidence="1">
    <location>
        <begin position="27"/>
        <end position="816"/>
    </location>
</feature>
<organism evidence="2 3">
    <name type="scientific">Microbulbifer harenosus</name>
    <dbReference type="NCBI Taxonomy" id="2576840"/>
    <lineage>
        <taxon>Bacteria</taxon>
        <taxon>Pseudomonadati</taxon>
        <taxon>Pseudomonadota</taxon>
        <taxon>Gammaproteobacteria</taxon>
        <taxon>Cellvibrionales</taxon>
        <taxon>Microbulbiferaceae</taxon>
        <taxon>Microbulbifer</taxon>
    </lineage>
</organism>
<protein>
    <submittedName>
        <fullName evidence="2">Uncharacterized protein</fullName>
    </submittedName>
</protein>
<proteinExistence type="predicted"/>
<dbReference type="SUPFAM" id="SSF55486">
    <property type="entry name" value="Metalloproteases ('zincins'), catalytic domain"/>
    <property type="match status" value="1"/>
</dbReference>
<gene>
    <name evidence="2" type="ORF">FDY93_16280</name>
</gene>
<accession>A0ABY2UE73</accession>
<evidence type="ECO:0000313" key="2">
    <source>
        <dbReference type="EMBL" id="TLM75248.1"/>
    </source>
</evidence>
<sequence>MKNTSNFTFRLVLLTFAIGSPGIVFSSSEKTTAIEFTENTMAQNTLRHPVIESELMAPKSKSMKSFLDGLDGEIFEPQGILNINVLSMAEYERVFVKFPVNINHIEHKEEFSLETDENHPSLIMNYVGNVDSKNGRRSIISIDPESGNVVGTIHHDGELYRIKSARGSKEIYFYKIRKEKISKEFIGNKKFVMHPTVRDEYFELNKIHERKLMRDSIDPSLIRSRESNFHSYLQLIRGNIGKIDLHSLVNSGDSYIEETVKGLSPFLQMSGDEHFEIYNIEGDPESDGNFVIEFRQMSYGIPINEINRIEVESSTGNIVNINFKIYDSAKIEHNRPAWIDEGAALNIAFNAIGISNGSQKDMASFKRHSLFFQPGSDKSLHPYWRFVFTSKKHMTVGHSVVTVDAISGEFRIDNGGVHADYEARTKVCIKDYGIPLECPKTTGNDQSHVVAYEKPNPNIPDPEEINAIIGWAESPFDPKKYSDPFWIINNAENNWNLVDDIVCCFPGEINVVLDTPVSNPVYWPSTDTILFPPKDTASQAYIQNGEYYSSQKELVVHERAHRLMIKRNPDFGEDAIGGRLNVFLRSLGEGLADVMAATTDGRSTWKSDWVFGDGFSSVPRDAKVSKKFLNFSSSKSYHENGTIFSNFFYRVSRKEGVSSRLTLKLAMRVGYHIKDEDSDGYDWTDFWVALEASVKHINNADLTEAISETWSEMDPQGTAVPSIPLPPPSIWGSFVGCEDYGGRAIDLLEWTDVATSYAVYYRIRETGVWMLEHTTTDNNGYAYTPVDIEWKVKSCETGICGPLSSDSYFQRYDCRY</sequence>
<comment type="caution">
    <text evidence="2">The sequence shown here is derived from an EMBL/GenBank/DDBJ whole genome shotgun (WGS) entry which is preliminary data.</text>
</comment>
<dbReference type="RefSeq" id="WP_138236819.1">
    <property type="nucleotide sequence ID" value="NZ_CP185860.1"/>
</dbReference>
<dbReference type="EMBL" id="VANI01000018">
    <property type="protein sequence ID" value="TLM75248.1"/>
    <property type="molecule type" value="Genomic_DNA"/>
</dbReference>
<evidence type="ECO:0000256" key="1">
    <source>
        <dbReference type="SAM" id="SignalP"/>
    </source>
</evidence>
<dbReference type="Proteomes" id="UP000306791">
    <property type="component" value="Unassembled WGS sequence"/>
</dbReference>